<keyword evidence="4" id="KW-1185">Reference proteome</keyword>
<comment type="caution">
    <text evidence="3">The sequence shown here is derived from an EMBL/GenBank/DDBJ whole genome shotgun (WGS) entry which is preliminary data.</text>
</comment>
<dbReference type="PANTHER" id="PTHR14969">
    <property type="entry name" value="SPHINGOSINE-1-PHOSPHATE PHOSPHOHYDROLASE"/>
    <property type="match status" value="1"/>
</dbReference>
<feature type="domain" description="Phosphatidic acid phosphatase type 2/haloperoxidase" evidence="2">
    <location>
        <begin position="122"/>
        <end position="237"/>
    </location>
</feature>
<dbReference type="Gene3D" id="1.20.144.10">
    <property type="entry name" value="Phosphatidic acid phosphatase type 2/haloperoxidase"/>
    <property type="match status" value="2"/>
</dbReference>
<name>A0AAP3UZF4_9PROT</name>
<dbReference type="Proteomes" id="UP001301140">
    <property type="component" value="Unassembled WGS sequence"/>
</dbReference>
<evidence type="ECO:0000313" key="3">
    <source>
        <dbReference type="EMBL" id="MDF1584960.1"/>
    </source>
</evidence>
<feature type="transmembrane region" description="Helical" evidence="1">
    <location>
        <begin position="165"/>
        <end position="184"/>
    </location>
</feature>
<organism evidence="3 4">
    <name type="scientific">Marinimicrococcus flavescens</name>
    <dbReference type="NCBI Taxonomy" id="3031815"/>
    <lineage>
        <taxon>Bacteria</taxon>
        <taxon>Pseudomonadati</taxon>
        <taxon>Pseudomonadota</taxon>
        <taxon>Alphaproteobacteria</taxon>
        <taxon>Geminicoccales</taxon>
        <taxon>Geminicoccaceae</taxon>
        <taxon>Marinimicrococcus</taxon>
    </lineage>
</organism>
<dbReference type="AlphaFoldDB" id="A0AAP3UZF4"/>
<dbReference type="InterPro" id="IPR036938">
    <property type="entry name" value="PAP2/HPO_sf"/>
</dbReference>
<dbReference type="EMBL" id="JARGEQ010000006">
    <property type="protein sequence ID" value="MDF1584960.1"/>
    <property type="molecule type" value="Genomic_DNA"/>
</dbReference>
<protein>
    <submittedName>
        <fullName evidence="3">Phosphatase PAP2 family protein</fullName>
    </submittedName>
</protein>
<evidence type="ECO:0000313" key="4">
    <source>
        <dbReference type="Proteomes" id="UP001301140"/>
    </source>
</evidence>
<proteinExistence type="predicted"/>
<reference evidence="3 4" key="1">
    <citation type="submission" date="2023-03" db="EMBL/GenBank/DDBJ databases">
        <title>YIM 152171 draft genome.</title>
        <authorList>
            <person name="Yang Z."/>
        </authorList>
    </citation>
    <scope>NUCLEOTIDE SEQUENCE [LARGE SCALE GENOMIC DNA]</scope>
    <source>
        <strain evidence="3 4">YIM 152171</strain>
    </source>
</reference>
<dbReference type="SMART" id="SM00014">
    <property type="entry name" value="acidPPc"/>
    <property type="match status" value="1"/>
</dbReference>
<sequence>MRWSPFARRAELARLGLATLSYGQAALRLIRAELAVVMALGLLGATSWSFMTIADEVVEGETRATDARILLALRNVADPSDPIGPRWFEEMMRDFTALGGIAFLTLLTLAICGWLLFDRRRFPALVIAASVAGGMVLSLALKFGYARPRPDLVPHGSEVYTASFPSGHAMMSAAVYLTLGALLARVQPGRHLKIYFLSLAVLLTVLVGISRVYLGVHWPSDVLAGWSAGAAWATLCWLATLWAQRRAAQPEG</sequence>
<feature type="transmembrane region" description="Helical" evidence="1">
    <location>
        <begin position="196"/>
        <end position="216"/>
    </location>
</feature>
<dbReference type="PANTHER" id="PTHR14969:SF13">
    <property type="entry name" value="AT30094P"/>
    <property type="match status" value="1"/>
</dbReference>
<keyword evidence="1" id="KW-0812">Transmembrane</keyword>
<accession>A0AAP3UZF4</accession>
<gene>
    <name evidence="3" type="ORF">PZ740_01010</name>
</gene>
<feature type="transmembrane region" description="Helical" evidence="1">
    <location>
        <begin position="222"/>
        <end position="243"/>
    </location>
</feature>
<evidence type="ECO:0000256" key="1">
    <source>
        <dbReference type="SAM" id="Phobius"/>
    </source>
</evidence>
<dbReference type="RefSeq" id="WP_327787368.1">
    <property type="nucleotide sequence ID" value="NZ_JARGEQ010000006.1"/>
</dbReference>
<keyword evidence="1" id="KW-0472">Membrane</keyword>
<feature type="transmembrane region" description="Helical" evidence="1">
    <location>
        <begin position="124"/>
        <end position="145"/>
    </location>
</feature>
<feature type="transmembrane region" description="Helical" evidence="1">
    <location>
        <begin position="34"/>
        <end position="54"/>
    </location>
</feature>
<dbReference type="SUPFAM" id="SSF48317">
    <property type="entry name" value="Acid phosphatase/Vanadium-dependent haloperoxidase"/>
    <property type="match status" value="1"/>
</dbReference>
<dbReference type="InterPro" id="IPR000326">
    <property type="entry name" value="PAP2/HPO"/>
</dbReference>
<evidence type="ECO:0000259" key="2">
    <source>
        <dbReference type="SMART" id="SM00014"/>
    </source>
</evidence>
<keyword evidence="1" id="KW-1133">Transmembrane helix</keyword>
<feature type="transmembrane region" description="Helical" evidence="1">
    <location>
        <begin position="95"/>
        <end position="117"/>
    </location>
</feature>
<dbReference type="CDD" id="cd03392">
    <property type="entry name" value="PAP2_like_2"/>
    <property type="match status" value="1"/>
</dbReference>
<dbReference type="Pfam" id="PF01569">
    <property type="entry name" value="PAP2"/>
    <property type="match status" value="1"/>
</dbReference>